<feature type="domain" description="Glycoside-hydrolase family GH114 TIM-barrel" evidence="5">
    <location>
        <begin position="63"/>
        <end position="306"/>
    </location>
</feature>
<dbReference type="InterPro" id="IPR013785">
    <property type="entry name" value="Aldolase_TIM"/>
</dbReference>
<evidence type="ECO:0000256" key="3">
    <source>
        <dbReference type="SAM" id="MobiDB-lite"/>
    </source>
</evidence>
<reference evidence="6" key="1">
    <citation type="submission" date="2020-11" db="EMBL/GenBank/DDBJ databases">
        <authorList>
            <consortium name="DOE Joint Genome Institute"/>
            <person name="Ahrendt S."/>
            <person name="Riley R."/>
            <person name="Andreopoulos W."/>
            <person name="Labutti K."/>
            <person name="Pangilinan J."/>
            <person name="Ruiz-Duenas F.J."/>
            <person name="Barrasa J.M."/>
            <person name="Sanchez-Garcia M."/>
            <person name="Camarero S."/>
            <person name="Miyauchi S."/>
            <person name="Serrano A."/>
            <person name="Linde D."/>
            <person name="Babiker R."/>
            <person name="Drula E."/>
            <person name="Ayuso-Fernandez I."/>
            <person name="Pacheco R."/>
            <person name="Padilla G."/>
            <person name="Ferreira P."/>
            <person name="Barriuso J."/>
            <person name="Kellner H."/>
            <person name="Castanera R."/>
            <person name="Alfaro M."/>
            <person name="Ramirez L."/>
            <person name="Pisabarro A.G."/>
            <person name="Kuo A."/>
            <person name="Tritt A."/>
            <person name="Lipzen A."/>
            <person name="He G."/>
            <person name="Yan M."/>
            <person name="Ng V."/>
            <person name="Cullen D."/>
            <person name="Martin F."/>
            <person name="Rosso M.-N."/>
            <person name="Henrissat B."/>
            <person name="Hibbett D."/>
            <person name="Martinez A.T."/>
            <person name="Grigoriev I.V."/>
        </authorList>
    </citation>
    <scope>NUCLEOTIDE SEQUENCE</scope>
    <source>
        <strain evidence="6">CBS 506.95</strain>
    </source>
</reference>
<protein>
    <recommendedName>
        <fullName evidence="2">alpha-galactosidase</fullName>
        <ecNumber evidence="2">3.2.1.22</ecNumber>
    </recommendedName>
</protein>
<evidence type="ECO:0000256" key="1">
    <source>
        <dbReference type="ARBA" id="ARBA00001255"/>
    </source>
</evidence>
<gene>
    <name evidence="6" type="ORF">CPB83DRAFT_934369</name>
</gene>
<comment type="catalytic activity">
    <reaction evidence="1">
        <text>Hydrolysis of terminal, non-reducing alpha-D-galactose residues in alpha-D-galactosides, including galactose oligosaccharides, galactomannans and galactolipids.</text>
        <dbReference type="EC" id="3.2.1.22"/>
    </reaction>
</comment>
<dbReference type="SUPFAM" id="SSF51445">
    <property type="entry name" value="(Trans)glycosidases"/>
    <property type="match status" value="1"/>
</dbReference>
<feature type="compositionally biased region" description="Low complexity" evidence="3">
    <location>
        <begin position="35"/>
        <end position="49"/>
    </location>
</feature>
<dbReference type="PANTHER" id="PTHR35273:SF2">
    <property type="entry name" value="ALPHA-GALACTOSIDASE"/>
    <property type="match status" value="1"/>
</dbReference>
<keyword evidence="6" id="KW-0378">Hydrolase</keyword>
<keyword evidence="4" id="KW-0732">Signal</keyword>
<proteinExistence type="predicted"/>
<evidence type="ECO:0000313" key="7">
    <source>
        <dbReference type="Proteomes" id="UP000807306"/>
    </source>
</evidence>
<comment type="caution">
    <text evidence="6">The sequence shown here is derived from an EMBL/GenBank/DDBJ whole genome shotgun (WGS) entry which is preliminary data.</text>
</comment>
<name>A0A9P6EE84_9AGAR</name>
<dbReference type="Pfam" id="PF03537">
    <property type="entry name" value="Glyco_hydro_114"/>
    <property type="match status" value="1"/>
</dbReference>
<dbReference type="GO" id="GO:0004557">
    <property type="term" value="F:alpha-galactosidase activity"/>
    <property type="evidence" value="ECO:0007669"/>
    <property type="project" value="UniProtKB-EC"/>
</dbReference>
<dbReference type="PANTHER" id="PTHR35273">
    <property type="entry name" value="ALPHA-1,4 POLYGALACTOSAMINIDASE, PUTATIVE (AFU_ORTHOLOGUE AFUA_3G07890)-RELATED"/>
    <property type="match status" value="1"/>
</dbReference>
<dbReference type="OrthoDB" id="2108802at2759"/>
<organism evidence="6 7">
    <name type="scientific">Crepidotus variabilis</name>
    <dbReference type="NCBI Taxonomy" id="179855"/>
    <lineage>
        <taxon>Eukaryota</taxon>
        <taxon>Fungi</taxon>
        <taxon>Dikarya</taxon>
        <taxon>Basidiomycota</taxon>
        <taxon>Agaricomycotina</taxon>
        <taxon>Agaricomycetes</taxon>
        <taxon>Agaricomycetidae</taxon>
        <taxon>Agaricales</taxon>
        <taxon>Agaricineae</taxon>
        <taxon>Crepidotaceae</taxon>
        <taxon>Crepidotus</taxon>
    </lineage>
</organism>
<sequence length="321" mass="34944">MHKTLFIALTLGAIFSAAKPAHNKPPCSKTKSETHSSTSTSPPSSSTNSLATDSFWKPSVGQSWQIVLSGVVNTKVDLVPNVDIFDIDGQSHSQQDIAALHSKGKKVICYFSAGTVEEGRPDVGSIEQYTGKVLPAWPKEKWVDVRVQAVRDVMANRIADFATKGCDALDPDNVDAYNNDNGLNNFQKDDSIDYIKWLSTEAAKHNIHIGLKNAGEIIPSVIDSVAFSVNEECNQINECQVWEAFPNAGKPVFNVEYIDGGDNGSSRRDVGPVRRVDWKRDGGPVGQCPGTNGFSSVVKKLSLDGWVRFCDETEETTALVN</sequence>
<evidence type="ECO:0000256" key="2">
    <source>
        <dbReference type="ARBA" id="ARBA00012755"/>
    </source>
</evidence>
<dbReference type="EC" id="3.2.1.22" evidence="2"/>
<dbReference type="Gene3D" id="3.20.20.70">
    <property type="entry name" value="Aldolase class I"/>
    <property type="match status" value="1"/>
</dbReference>
<dbReference type="InterPro" id="IPR017853">
    <property type="entry name" value="GH"/>
</dbReference>
<evidence type="ECO:0000313" key="6">
    <source>
        <dbReference type="EMBL" id="KAF9527430.1"/>
    </source>
</evidence>
<evidence type="ECO:0000259" key="5">
    <source>
        <dbReference type="Pfam" id="PF03537"/>
    </source>
</evidence>
<keyword evidence="7" id="KW-1185">Reference proteome</keyword>
<dbReference type="EMBL" id="MU157861">
    <property type="protein sequence ID" value="KAF9527430.1"/>
    <property type="molecule type" value="Genomic_DNA"/>
</dbReference>
<dbReference type="AlphaFoldDB" id="A0A9P6EE84"/>
<feature type="chain" id="PRO_5040345282" description="alpha-galactosidase" evidence="4">
    <location>
        <begin position="21"/>
        <end position="321"/>
    </location>
</feature>
<evidence type="ECO:0000256" key="4">
    <source>
        <dbReference type="SAM" id="SignalP"/>
    </source>
</evidence>
<accession>A0A9P6EE84</accession>
<feature type="region of interest" description="Disordered" evidence="3">
    <location>
        <begin position="20"/>
        <end position="50"/>
    </location>
</feature>
<dbReference type="Proteomes" id="UP000807306">
    <property type="component" value="Unassembled WGS sequence"/>
</dbReference>
<feature type="signal peptide" evidence="4">
    <location>
        <begin position="1"/>
        <end position="20"/>
    </location>
</feature>
<dbReference type="InterPro" id="IPR004352">
    <property type="entry name" value="GH114_TIM-barrel"/>
</dbReference>